<dbReference type="KEGG" id="sdn:Sden_0957"/>
<dbReference type="AlphaFoldDB" id="Q12QN1"/>
<keyword evidence="2" id="KW-1185">Reference proteome</keyword>
<reference evidence="1 2" key="1">
    <citation type="submission" date="2006-03" db="EMBL/GenBank/DDBJ databases">
        <title>Complete sequence of Shewanella denitrificans OS217.</title>
        <authorList>
            <consortium name="US DOE Joint Genome Institute"/>
            <person name="Copeland A."/>
            <person name="Lucas S."/>
            <person name="Lapidus A."/>
            <person name="Barry K."/>
            <person name="Detter J.C."/>
            <person name="Glavina del Rio T."/>
            <person name="Hammon N."/>
            <person name="Israni S."/>
            <person name="Dalin E."/>
            <person name="Tice H."/>
            <person name="Pitluck S."/>
            <person name="Brettin T."/>
            <person name="Bruce D."/>
            <person name="Han C."/>
            <person name="Tapia R."/>
            <person name="Gilna P."/>
            <person name="Kiss H."/>
            <person name="Schmutz J."/>
            <person name="Larimer F."/>
            <person name="Land M."/>
            <person name="Hauser L."/>
            <person name="Kyrpides N."/>
            <person name="Lykidis A."/>
            <person name="Richardson P."/>
        </authorList>
    </citation>
    <scope>NUCLEOTIDE SEQUENCE [LARGE SCALE GENOMIC DNA]</scope>
    <source>
        <strain evidence="2">OS217 / ATCC BAA-1090 / DSM 15013</strain>
    </source>
</reference>
<dbReference type="eggNOG" id="ENOG5032V24">
    <property type="taxonomic scope" value="Bacteria"/>
</dbReference>
<dbReference type="Proteomes" id="UP000001982">
    <property type="component" value="Chromosome"/>
</dbReference>
<name>Q12QN1_SHEDO</name>
<dbReference type="EMBL" id="CP000302">
    <property type="protein sequence ID" value="ABE54245.1"/>
    <property type="molecule type" value="Genomic_DNA"/>
</dbReference>
<dbReference type="PROSITE" id="PS51257">
    <property type="entry name" value="PROKAR_LIPOPROTEIN"/>
    <property type="match status" value="1"/>
</dbReference>
<evidence type="ECO:0000313" key="2">
    <source>
        <dbReference type="Proteomes" id="UP000001982"/>
    </source>
</evidence>
<organism evidence="1 2">
    <name type="scientific">Shewanella denitrificans (strain OS217 / ATCC BAA-1090 / DSM 15013)</name>
    <dbReference type="NCBI Taxonomy" id="318161"/>
    <lineage>
        <taxon>Bacteria</taxon>
        <taxon>Pseudomonadati</taxon>
        <taxon>Pseudomonadota</taxon>
        <taxon>Gammaproteobacteria</taxon>
        <taxon>Alteromonadales</taxon>
        <taxon>Shewanellaceae</taxon>
        <taxon>Shewanella</taxon>
    </lineage>
</organism>
<dbReference type="RefSeq" id="WP_011495409.1">
    <property type="nucleotide sequence ID" value="NC_007954.1"/>
</dbReference>
<sequence>MKKNPFLGLNLIFIIFSCYLTPADARYDNAEEDELALMQAQLNSEVMSQPFLAEKPEEVDAYIKSMLDKNVTPPEYSGSHWRPGYTCRDLLRYDWSEYRNCRYYHRYHGRYYY</sequence>
<accession>Q12QN1</accession>
<evidence type="ECO:0000313" key="1">
    <source>
        <dbReference type="EMBL" id="ABE54245.1"/>
    </source>
</evidence>
<gene>
    <name evidence="1" type="ordered locus">Sden_0957</name>
</gene>
<protein>
    <submittedName>
        <fullName evidence="1">Putative orphan protein</fullName>
    </submittedName>
</protein>
<proteinExistence type="predicted"/>
<dbReference type="HOGENOM" id="CLU_2131819_0_0_6"/>